<dbReference type="EMBL" id="JAUSZI010000002">
    <property type="protein sequence ID" value="MDQ1033010.1"/>
    <property type="molecule type" value="Genomic_DNA"/>
</dbReference>
<gene>
    <name evidence="2" type="ORF">QF035_010592</name>
</gene>
<comment type="caution">
    <text evidence="2">The sequence shown here is derived from an EMBL/GenBank/DDBJ whole genome shotgun (WGS) entry which is preliminary data.</text>
</comment>
<evidence type="ECO:0000256" key="1">
    <source>
        <dbReference type="SAM" id="MobiDB-lite"/>
    </source>
</evidence>
<reference evidence="2 3" key="1">
    <citation type="submission" date="2023-07" db="EMBL/GenBank/DDBJ databases">
        <title>Comparative genomics of wheat-associated soil bacteria to identify genetic determinants of phenazine resistance.</title>
        <authorList>
            <person name="Mouncey N."/>
        </authorList>
    </citation>
    <scope>NUCLEOTIDE SEQUENCE [LARGE SCALE GENOMIC DNA]</scope>
    <source>
        <strain evidence="2 3">V2I4</strain>
    </source>
</reference>
<sequence length="36" mass="3853">MKEVAVDIRIRPPRDSGTRDLSARGDRGVDATGDGL</sequence>
<evidence type="ECO:0000313" key="3">
    <source>
        <dbReference type="Proteomes" id="UP001230328"/>
    </source>
</evidence>
<organism evidence="2 3">
    <name type="scientific">Streptomyces umbrinus</name>
    <dbReference type="NCBI Taxonomy" id="67370"/>
    <lineage>
        <taxon>Bacteria</taxon>
        <taxon>Bacillati</taxon>
        <taxon>Actinomycetota</taxon>
        <taxon>Actinomycetes</taxon>
        <taxon>Kitasatosporales</taxon>
        <taxon>Streptomycetaceae</taxon>
        <taxon>Streptomyces</taxon>
        <taxon>Streptomyces phaeochromogenes group</taxon>
    </lineage>
</organism>
<evidence type="ECO:0000313" key="2">
    <source>
        <dbReference type="EMBL" id="MDQ1033010.1"/>
    </source>
</evidence>
<proteinExistence type="predicted"/>
<dbReference type="Proteomes" id="UP001230328">
    <property type="component" value="Unassembled WGS sequence"/>
</dbReference>
<protein>
    <submittedName>
        <fullName evidence="2">Uncharacterized protein</fullName>
    </submittedName>
</protein>
<name>A0ABU0TB30_9ACTN</name>
<feature type="region of interest" description="Disordered" evidence="1">
    <location>
        <begin position="1"/>
        <end position="36"/>
    </location>
</feature>
<accession>A0ABU0TB30</accession>
<keyword evidence="3" id="KW-1185">Reference proteome</keyword>
<feature type="compositionally biased region" description="Basic and acidic residues" evidence="1">
    <location>
        <begin position="1"/>
        <end position="29"/>
    </location>
</feature>